<reference evidence="6 7" key="1">
    <citation type="submission" date="2018-10" db="EMBL/GenBank/DDBJ databases">
        <title>Sequencing the genomes of 1000 actinobacteria strains.</title>
        <authorList>
            <person name="Klenk H.-P."/>
        </authorList>
    </citation>
    <scope>NUCLEOTIDE SEQUENCE [LARGE SCALE GENOMIC DNA]</scope>
    <source>
        <strain evidence="6 7">DSM 43800</strain>
    </source>
</reference>
<dbReference type="Gene3D" id="1.10.10.10">
    <property type="entry name" value="Winged helix-like DNA-binding domain superfamily/Winged helix DNA-binding domain"/>
    <property type="match status" value="1"/>
</dbReference>
<evidence type="ECO:0000313" key="7">
    <source>
        <dbReference type="Proteomes" id="UP000282084"/>
    </source>
</evidence>
<dbReference type="RefSeq" id="WP_121006850.1">
    <property type="nucleotide sequence ID" value="NZ_RBXO01000001.1"/>
</dbReference>
<dbReference type="InterPro" id="IPR016461">
    <property type="entry name" value="COMT-like"/>
</dbReference>
<name>A0A495W064_9PSEU</name>
<dbReference type="GO" id="GO:0008171">
    <property type="term" value="F:O-methyltransferase activity"/>
    <property type="evidence" value="ECO:0007669"/>
    <property type="project" value="InterPro"/>
</dbReference>
<dbReference type="PANTHER" id="PTHR43712:SF2">
    <property type="entry name" value="O-METHYLTRANSFERASE CICE"/>
    <property type="match status" value="1"/>
</dbReference>
<keyword evidence="3" id="KW-0949">S-adenosyl-L-methionine</keyword>
<dbReference type="InterPro" id="IPR001077">
    <property type="entry name" value="COMT_C"/>
</dbReference>
<dbReference type="GO" id="GO:0046983">
    <property type="term" value="F:protein dimerization activity"/>
    <property type="evidence" value="ECO:0007669"/>
    <property type="project" value="InterPro"/>
</dbReference>
<dbReference type="InterPro" id="IPR029063">
    <property type="entry name" value="SAM-dependent_MTases_sf"/>
</dbReference>
<dbReference type="InterPro" id="IPR036390">
    <property type="entry name" value="WH_DNA-bd_sf"/>
</dbReference>
<dbReference type="OrthoDB" id="3804952at2"/>
<proteinExistence type="predicted"/>
<dbReference type="PANTHER" id="PTHR43712">
    <property type="entry name" value="PUTATIVE (AFU_ORTHOLOGUE AFUA_4G14580)-RELATED"/>
    <property type="match status" value="1"/>
</dbReference>
<accession>A0A495W064</accession>
<keyword evidence="1 6" id="KW-0489">Methyltransferase</keyword>
<dbReference type="InterPro" id="IPR036388">
    <property type="entry name" value="WH-like_DNA-bd_sf"/>
</dbReference>
<dbReference type="EMBL" id="RBXO01000001">
    <property type="protein sequence ID" value="RKT55082.1"/>
    <property type="molecule type" value="Genomic_DNA"/>
</dbReference>
<dbReference type="GO" id="GO:0032259">
    <property type="term" value="P:methylation"/>
    <property type="evidence" value="ECO:0007669"/>
    <property type="project" value="UniProtKB-KW"/>
</dbReference>
<dbReference type="PROSITE" id="PS51683">
    <property type="entry name" value="SAM_OMT_II"/>
    <property type="match status" value="1"/>
</dbReference>
<keyword evidence="2 6" id="KW-0808">Transferase</keyword>
<gene>
    <name evidence="6" type="ORF">C8E97_3738</name>
</gene>
<evidence type="ECO:0000259" key="5">
    <source>
        <dbReference type="Pfam" id="PF08100"/>
    </source>
</evidence>
<dbReference type="Gene3D" id="1.10.287.1350">
    <property type="match status" value="1"/>
</dbReference>
<evidence type="ECO:0000256" key="3">
    <source>
        <dbReference type="ARBA" id="ARBA00022691"/>
    </source>
</evidence>
<evidence type="ECO:0000259" key="4">
    <source>
        <dbReference type="Pfam" id="PF00891"/>
    </source>
</evidence>
<evidence type="ECO:0000256" key="2">
    <source>
        <dbReference type="ARBA" id="ARBA00022679"/>
    </source>
</evidence>
<evidence type="ECO:0000313" key="6">
    <source>
        <dbReference type="EMBL" id="RKT55082.1"/>
    </source>
</evidence>
<dbReference type="Pfam" id="PF00891">
    <property type="entry name" value="Methyltransf_2"/>
    <property type="match status" value="1"/>
</dbReference>
<dbReference type="InterPro" id="IPR012967">
    <property type="entry name" value="COMT_dimerisation"/>
</dbReference>
<protein>
    <submittedName>
        <fullName evidence="6">O-methyltransferase</fullName>
    </submittedName>
</protein>
<dbReference type="Pfam" id="PF08100">
    <property type="entry name" value="Dimerisation"/>
    <property type="match status" value="1"/>
</dbReference>
<comment type="caution">
    <text evidence="6">The sequence shown here is derived from an EMBL/GenBank/DDBJ whole genome shotgun (WGS) entry which is preliminary data.</text>
</comment>
<feature type="domain" description="O-methyltransferase C-terminal" evidence="4">
    <location>
        <begin position="304"/>
        <end position="511"/>
    </location>
</feature>
<organism evidence="6 7">
    <name type="scientific">Saccharothrix australiensis</name>
    <dbReference type="NCBI Taxonomy" id="2072"/>
    <lineage>
        <taxon>Bacteria</taxon>
        <taxon>Bacillati</taxon>
        <taxon>Actinomycetota</taxon>
        <taxon>Actinomycetes</taxon>
        <taxon>Pseudonocardiales</taxon>
        <taxon>Pseudonocardiaceae</taxon>
        <taxon>Saccharothrix</taxon>
    </lineage>
</organism>
<dbReference type="SUPFAM" id="SSF53335">
    <property type="entry name" value="S-adenosyl-L-methionine-dependent methyltransferases"/>
    <property type="match status" value="1"/>
</dbReference>
<sequence>MSTGGIGPRFALGERDVRRVADAVDFIRATGTREALDAVLPGTDLARHLEFAHGALLVAGVSAEQAAADLARLGVTPRDPVARERPAWRLGPDDPDVRVVRGVVGDGPRGVVLVVCGGRGVVPACEDEPRLVFRATSDDDVVLRGVYEAVAEAGPAPDGGGYDRSEDATVLHFRGGRRLALAAPGRRDALLLRHLGRPDQAGRDMLHLMSGAWRTRSLAVVAELGVADLLADGPKSTAELAAATGVREDNLRRVLRYLASLGVFAVDGDTWSSTDLGALLRSDVDGSQRDLARLYGGLFYRSFGALEHTVRTGESAFTHVFGADPFDHFAAHPADARLFESAMASGASFLRAVPGALDLPAEGAVVDVAGGDGHLLAYVLRAAPRLRGALFDRPHVIGAARAVLAGHGLAGRVELVAGDFFRDPVPPGGAVYLLSRILHDWDDERCGTILRNVRSAAAPGATLAIVERPIPESRGGQLPLAWDVHMMVNNVHGRERTPSEYRKLLCANGFRLDEVRPLPLDMAVLVATATG</sequence>
<dbReference type="AlphaFoldDB" id="A0A495W064"/>
<dbReference type="SUPFAM" id="SSF46785">
    <property type="entry name" value="Winged helix' DNA-binding domain"/>
    <property type="match status" value="1"/>
</dbReference>
<feature type="domain" description="O-methyltransferase dimerisation" evidence="5">
    <location>
        <begin position="206"/>
        <end position="280"/>
    </location>
</feature>
<dbReference type="Proteomes" id="UP000282084">
    <property type="component" value="Unassembled WGS sequence"/>
</dbReference>
<evidence type="ECO:0000256" key="1">
    <source>
        <dbReference type="ARBA" id="ARBA00022603"/>
    </source>
</evidence>
<dbReference type="Gene3D" id="3.40.50.150">
    <property type="entry name" value="Vaccinia Virus protein VP39"/>
    <property type="match status" value="1"/>
</dbReference>
<keyword evidence="7" id="KW-1185">Reference proteome</keyword>